<keyword evidence="5 6" id="KW-0472">Membrane</keyword>
<evidence type="ECO:0000256" key="6">
    <source>
        <dbReference type="RuleBase" id="RU365102"/>
    </source>
</evidence>
<dbReference type="Proteomes" id="UP001310692">
    <property type="component" value="Unassembled WGS sequence"/>
</dbReference>
<comment type="caution">
    <text evidence="6">Lacks conserved residue(s) required for the propagation of feature annotation.</text>
</comment>
<evidence type="ECO:0000256" key="3">
    <source>
        <dbReference type="ARBA" id="ARBA00022692"/>
    </source>
</evidence>
<comment type="caution">
    <text evidence="7">The sequence shown here is derived from an EMBL/GenBank/DDBJ whole genome shotgun (WGS) entry which is preliminary data.</text>
</comment>
<keyword evidence="8" id="KW-1185">Reference proteome</keyword>
<comment type="subcellular location">
    <subcellularLocation>
        <location evidence="1 6">Membrane</location>
        <topology evidence="1 6">Multi-pass membrane protein</topology>
    </subcellularLocation>
</comment>
<proteinExistence type="inferred from homology"/>
<keyword evidence="3 6" id="KW-0812">Transmembrane</keyword>
<feature type="transmembrane region" description="Helical" evidence="6">
    <location>
        <begin position="67"/>
        <end position="86"/>
    </location>
</feature>
<protein>
    <recommendedName>
        <fullName evidence="6">GDT1 family protein</fullName>
    </recommendedName>
</protein>
<organism evidence="7 8">
    <name type="scientific">Hyphobacterium marinum</name>
    <dbReference type="NCBI Taxonomy" id="3116574"/>
    <lineage>
        <taxon>Bacteria</taxon>
        <taxon>Pseudomonadati</taxon>
        <taxon>Pseudomonadota</taxon>
        <taxon>Alphaproteobacteria</taxon>
        <taxon>Maricaulales</taxon>
        <taxon>Maricaulaceae</taxon>
        <taxon>Hyphobacterium</taxon>
    </lineage>
</organism>
<dbReference type="PANTHER" id="PTHR12608:SF1">
    <property type="entry name" value="TRANSMEMBRANE PROTEIN 165"/>
    <property type="match status" value="1"/>
</dbReference>
<evidence type="ECO:0000313" key="8">
    <source>
        <dbReference type="Proteomes" id="UP001310692"/>
    </source>
</evidence>
<dbReference type="PANTHER" id="PTHR12608">
    <property type="entry name" value="TRANSMEMBRANE PROTEIN HTP-1 RELATED"/>
    <property type="match status" value="1"/>
</dbReference>
<dbReference type="RefSeq" id="WP_330195481.1">
    <property type="nucleotide sequence ID" value="NZ_JAZDRO010000001.1"/>
</dbReference>
<dbReference type="InterPro" id="IPR001727">
    <property type="entry name" value="GDT1-like"/>
</dbReference>
<dbReference type="Pfam" id="PF01169">
    <property type="entry name" value="GDT1"/>
    <property type="match status" value="1"/>
</dbReference>
<gene>
    <name evidence="7" type="ORF">V0U35_04605</name>
</gene>
<dbReference type="EMBL" id="JAZDRO010000001">
    <property type="protein sequence ID" value="MEE2565952.1"/>
    <property type="molecule type" value="Genomic_DNA"/>
</dbReference>
<evidence type="ECO:0000256" key="4">
    <source>
        <dbReference type="ARBA" id="ARBA00022989"/>
    </source>
</evidence>
<comment type="similarity">
    <text evidence="2 6">Belongs to the GDT1 family.</text>
</comment>
<feature type="transmembrane region" description="Helical" evidence="6">
    <location>
        <begin position="38"/>
        <end position="60"/>
    </location>
</feature>
<keyword evidence="4 6" id="KW-1133">Transmembrane helix</keyword>
<evidence type="ECO:0000256" key="5">
    <source>
        <dbReference type="ARBA" id="ARBA00023136"/>
    </source>
</evidence>
<name>A0ABU7LXE6_9PROT</name>
<evidence type="ECO:0000256" key="2">
    <source>
        <dbReference type="ARBA" id="ARBA00009190"/>
    </source>
</evidence>
<sequence>MPQIITIFVTVFLAELGDKTQLATVLFAADRQTTPALVFLAAAGALVASTALAVLLGTAAERYLTMIPLKLIAGIGFVLVGGWTIVDHFRSAAGA</sequence>
<accession>A0ABU7LXE6</accession>
<evidence type="ECO:0000313" key="7">
    <source>
        <dbReference type="EMBL" id="MEE2565952.1"/>
    </source>
</evidence>
<reference evidence="7 8" key="1">
    <citation type="submission" date="2024-01" db="EMBL/GenBank/DDBJ databases">
        <title>Hyphobacterium bacterium isolated from marine sediment.</title>
        <authorList>
            <person name="Zhao S."/>
        </authorList>
    </citation>
    <scope>NUCLEOTIDE SEQUENCE [LARGE SCALE GENOMIC DNA]</scope>
    <source>
        <strain evidence="7 8">Y60-23</strain>
    </source>
</reference>
<evidence type="ECO:0000256" key="1">
    <source>
        <dbReference type="ARBA" id="ARBA00004141"/>
    </source>
</evidence>